<keyword evidence="1" id="KW-0175">Coiled coil</keyword>
<dbReference type="SUPFAM" id="SSF55785">
    <property type="entry name" value="PYP-like sensor domain (PAS domain)"/>
    <property type="match status" value="1"/>
</dbReference>
<reference evidence="3" key="1">
    <citation type="submission" date="2018-02" db="EMBL/GenBank/DDBJ databases">
        <authorList>
            <person name="Moore K."/>
            <person name="Momper L."/>
        </authorList>
    </citation>
    <scope>NUCLEOTIDE SEQUENCE [LARGE SCALE GENOMIC DNA]</scope>
    <source>
        <strain evidence="3">ULC18</strain>
    </source>
</reference>
<feature type="coiled-coil region" evidence="1">
    <location>
        <begin position="28"/>
        <end position="76"/>
    </location>
</feature>
<evidence type="ECO:0000313" key="2">
    <source>
        <dbReference type="EMBL" id="PSB31869.1"/>
    </source>
</evidence>
<dbReference type="InterPro" id="IPR035965">
    <property type="entry name" value="PAS-like_dom_sf"/>
</dbReference>
<sequence length="122" mass="13786">MAQSPQLTAVYQRARVLQQRARKLPAQQAILSQALQELQAVLEELQASEESLPEQNEALVSTRQAVEAERQRYQELFAFAPDGYLVTDANDRIQEANAAIALDPSLKWAIEARDEVLKQMKH</sequence>
<accession>A0A2T1EGL1</accession>
<reference evidence="2 3" key="2">
    <citation type="submission" date="2018-03" db="EMBL/GenBank/DDBJ databases">
        <title>The ancient ancestry and fast evolution of plastids.</title>
        <authorList>
            <person name="Moore K.R."/>
            <person name="Magnabosco C."/>
            <person name="Momper L."/>
            <person name="Gold D.A."/>
            <person name="Bosak T."/>
            <person name="Fournier G.P."/>
        </authorList>
    </citation>
    <scope>NUCLEOTIDE SEQUENCE [LARGE SCALE GENOMIC DNA]</scope>
    <source>
        <strain evidence="2 3">ULC18</strain>
    </source>
</reference>
<comment type="caution">
    <text evidence="2">The sequence shown here is derived from an EMBL/GenBank/DDBJ whole genome shotgun (WGS) entry which is preliminary data.</text>
</comment>
<dbReference type="OrthoDB" id="5242211at2"/>
<dbReference type="Proteomes" id="UP000239576">
    <property type="component" value="Unassembled WGS sequence"/>
</dbReference>
<organism evidence="2 3">
    <name type="scientific">Stenomitos frigidus ULC18</name>
    <dbReference type="NCBI Taxonomy" id="2107698"/>
    <lineage>
        <taxon>Bacteria</taxon>
        <taxon>Bacillati</taxon>
        <taxon>Cyanobacteriota</taxon>
        <taxon>Cyanophyceae</taxon>
        <taxon>Leptolyngbyales</taxon>
        <taxon>Leptolyngbyaceae</taxon>
        <taxon>Stenomitos</taxon>
    </lineage>
</organism>
<dbReference type="EMBL" id="PVWK01000031">
    <property type="protein sequence ID" value="PSB31869.1"/>
    <property type="molecule type" value="Genomic_DNA"/>
</dbReference>
<evidence type="ECO:0008006" key="4">
    <source>
        <dbReference type="Google" id="ProtNLM"/>
    </source>
</evidence>
<keyword evidence="3" id="KW-1185">Reference proteome</keyword>
<gene>
    <name evidence="2" type="ORF">C7B82_06535</name>
</gene>
<name>A0A2T1EGL1_9CYAN</name>
<dbReference type="RefSeq" id="WP_106255501.1">
    <property type="nucleotide sequence ID" value="NZ_CAWNSW010000125.1"/>
</dbReference>
<dbReference type="Gene3D" id="3.30.450.20">
    <property type="entry name" value="PAS domain"/>
    <property type="match status" value="1"/>
</dbReference>
<proteinExistence type="predicted"/>
<evidence type="ECO:0000256" key="1">
    <source>
        <dbReference type="SAM" id="Coils"/>
    </source>
</evidence>
<protein>
    <recommendedName>
        <fullName evidence="4">PAS domain-containing protein</fullName>
    </recommendedName>
</protein>
<evidence type="ECO:0000313" key="3">
    <source>
        <dbReference type="Proteomes" id="UP000239576"/>
    </source>
</evidence>
<dbReference type="AlphaFoldDB" id="A0A2T1EGL1"/>